<sequence>MKVDSGRDIETGAKEEGPEPRNVSQIEPYLPVEWVNSIKEGTHSVDNIVQDLLAAGYAIEVDRKRIQDLLVAGSTIKIDRNCHPKPPSSPPAKYIDLISYDRTEEGIGMEDAPITIDDTKDEEQSARSESYLPVDESLVVVPRKLFFAGAALSLCRSSYVSPGSIAASPGGVLIRLTFKREDDGLGRGLIRPKLGCSHFFKEQECISI</sequence>
<name>A0ABD3HBV9_9MARC</name>
<gene>
    <name evidence="2" type="ORF">R1sor_013948</name>
</gene>
<dbReference type="EMBL" id="JBJQOH010000004">
    <property type="protein sequence ID" value="KAL3687639.1"/>
    <property type="molecule type" value="Genomic_DNA"/>
</dbReference>
<evidence type="ECO:0000313" key="3">
    <source>
        <dbReference type="Proteomes" id="UP001633002"/>
    </source>
</evidence>
<dbReference type="AlphaFoldDB" id="A0ABD3HBV9"/>
<accession>A0ABD3HBV9</accession>
<organism evidence="2 3">
    <name type="scientific">Riccia sorocarpa</name>
    <dbReference type="NCBI Taxonomy" id="122646"/>
    <lineage>
        <taxon>Eukaryota</taxon>
        <taxon>Viridiplantae</taxon>
        <taxon>Streptophyta</taxon>
        <taxon>Embryophyta</taxon>
        <taxon>Marchantiophyta</taxon>
        <taxon>Marchantiopsida</taxon>
        <taxon>Marchantiidae</taxon>
        <taxon>Marchantiales</taxon>
        <taxon>Ricciaceae</taxon>
        <taxon>Riccia</taxon>
    </lineage>
</organism>
<evidence type="ECO:0000256" key="1">
    <source>
        <dbReference type="SAM" id="MobiDB-lite"/>
    </source>
</evidence>
<evidence type="ECO:0000313" key="2">
    <source>
        <dbReference type="EMBL" id="KAL3687639.1"/>
    </source>
</evidence>
<dbReference type="Proteomes" id="UP001633002">
    <property type="component" value="Unassembled WGS sequence"/>
</dbReference>
<feature type="region of interest" description="Disordered" evidence="1">
    <location>
        <begin position="1"/>
        <end position="25"/>
    </location>
</feature>
<comment type="caution">
    <text evidence="2">The sequence shown here is derived from an EMBL/GenBank/DDBJ whole genome shotgun (WGS) entry which is preliminary data.</text>
</comment>
<proteinExistence type="predicted"/>
<protein>
    <submittedName>
        <fullName evidence="2">Uncharacterized protein</fullName>
    </submittedName>
</protein>
<reference evidence="2 3" key="1">
    <citation type="submission" date="2024-09" db="EMBL/GenBank/DDBJ databases">
        <title>Chromosome-scale assembly of Riccia sorocarpa.</title>
        <authorList>
            <person name="Paukszto L."/>
        </authorList>
    </citation>
    <scope>NUCLEOTIDE SEQUENCE [LARGE SCALE GENOMIC DNA]</scope>
    <source>
        <strain evidence="2">LP-2024</strain>
        <tissue evidence="2">Aerial parts of the thallus</tissue>
    </source>
</reference>
<feature type="compositionally biased region" description="Basic and acidic residues" evidence="1">
    <location>
        <begin position="1"/>
        <end position="19"/>
    </location>
</feature>
<keyword evidence="3" id="KW-1185">Reference proteome</keyword>